<feature type="domain" description="HTH gntR-type" evidence="4">
    <location>
        <begin position="45"/>
        <end position="113"/>
    </location>
</feature>
<dbReference type="PROSITE" id="PS50949">
    <property type="entry name" value="HTH_GNTR"/>
    <property type="match status" value="1"/>
</dbReference>
<dbReference type="SMART" id="SM00345">
    <property type="entry name" value="HTH_GNTR"/>
    <property type="match status" value="1"/>
</dbReference>
<dbReference type="Proteomes" id="UP000313988">
    <property type="component" value="Unassembled WGS sequence"/>
</dbReference>
<evidence type="ECO:0000256" key="3">
    <source>
        <dbReference type="ARBA" id="ARBA00023163"/>
    </source>
</evidence>
<protein>
    <submittedName>
        <fullName evidence="5">GntR family transcriptional regulator</fullName>
    </submittedName>
</protein>
<accession>A0A5C4YC95</accession>
<dbReference type="OrthoDB" id="9808770at2"/>
<keyword evidence="3" id="KW-0804">Transcription</keyword>
<dbReference type="PANTHER" id="PTHR38445:SF9">
    <property type="entry name" value="HTH-TYPE TRANSCRIPTIONAL REPRESSOR YTRA"/>
    <property type="match status" value="1"/>
</dbReference>
<organism evidence="5 6">
    <name type="scientific">Deinococcus radiopugnans ATCC 19172</name>
    <dbReference type="NCBI Taxonomy" id="585398"/>
    <lineage>
        <taxon>Bacteria</taxon>
        <taxon>Thermotogati</taxon>
        <taxon>Deinococcota</taxon>
        <taxon>Deinococci</taxon>
        <taxon>Deinococcales</taxon>
        <taxon>Deinococcaceae</taxon>
        <taxon>Deinococcus</taxon>
    </lineage>
</organism>
<reference evidence="5 6" key="1">
    <citation type="submission" date="2019-06" db="EMBL/GenBank/DDBJ databases">
        <title>Genome sequence of Deinococcus radiopugnans ATCC 19172.</title>
        <authorList>
            <person name="Maclea K.S."/>
            <person name="Maynard C.R."/>
        </authorList>
    </citation>
    <scope>NUCLEOTIDE SEQUENCE [LARGE SCALE GENOMIC DNA]</scope>
    <source>
        <strain evidence="5 6">ATCC 19172</strain>
    </source>
</reference>
<evidence type="ECO:0000256" key="1">
    <source>
        <dbReference type="ARBA" id="ARBA00023015"/>
    </source>
</evidence>
<comment type="caution">
    <text evidence="5">The sequence shown here is derived from an EMBL/GenBank/DDBJ whole genome shotgun (WGS) entry which is preliminary data.</text>
</comment>
<evidence type="ECO:0000256" key="2">
    <source>
        <dbReference type="ARBA" id="ARBA00023125"/>
    </source>
</evidence>
<dbReference type="Pfam" id="PF00392">
    <property type="entry name" value="GntR"/>
    <property type="match status" value="1"/>
</dbReference>
<evidence type="ECO:0000313" key="5">
    <source>
        <dbReference type="EMBL" id="TNM72779.1"/>
    </source>
</evidence>
<dbReference type="SUPFAM" id="SSF46785">
    <property type="entry name" value="Winged helix' DNA-binding domain"/>
    <property type="match status" value="1"/>
</dbReference>
<gene>
    <name evidence="5" type="ORF">FHR04_02875</name>
</gene>
<keyword evidence="1" id="KW-0805">Transcription regulation</keyword>
<dbReference type="InterPro" id="IPR036388">
    <property type="entry name" value="WH-like_DNA-bd_sf"/>
</dbReference>
<dbReference type="Gene3D" id="1.10.10.10">
    <property type="entry name" value="Winged helix-like DNA-binding domain superfamily/Winged helix DNA-binding domain"/>
    <property type="match status" value="1"/>
</dbReference>
<dbReference type="PANTHER" id="PTHR38445">
    <property type="entry name" value="HTH-TYPE TRANSCRIPTIONAL REPRESSOR YTRA"/>
    <property type="match status" value="1"/>
</dbReference>
<dbReference type="EMBL" id="VDMO01000002">
    <property type="protein sequence ID" value="TNM72779.1"/>
    <property type="molecule type" value="Genomic_DNA"/>
</dbReference>
<proteinExistence type="predicted"/>
<evidence type="ECO:0000313" key="6">
    <source>
        <dbReference type="Proteomes" id="UP000313988"/>
    </source>
</evidence>
<dbReference type="CDD" id="cd07377">
    <property type="entry name" value="WHTH_GntR"/>
    <property type="match status" value="1"/>
</dbReference>
<dbReference type="InterPro" id="IPR000524">
    <property type="entry name" value="Tscrpt_reg_HTH_GntR"/>
</dbReference>
<dbReference type="AlphaFoldDB" id="A0A5C4YC95"/>
<name>A0A5C4YC95_9DEIO</name>
<evidence type="ECO:0000259" key="4">
    <source>
        <dbReference type="PROSITE" id="PS50949"/>
    </source>
</evidence>
<keyword evidence="2" id="KW-0238">DNA-binding</keyword>
<sequence>MLLQRSADLFMSDTPSRDIPSGDPHSRQAELLGLLAAQVGAHSRLPVYLQLRQALAQTIHDGTLRPGDALPAVRAVASALGLAPNTVAKTYALLQDDGLTENRAGAGTRVRMDSAAGQRGALLDLRRCLQELRAAGISAQTLRAITEEELAD</sequence>
<dbReference type="InterPro" id="IPR036390">
    <property type="entry name" value="WH_DNA-bd_sf"/>
</dbReference>
<dbReference type="GO" id="GO:0003677">
    <property type="term" value="F:DNA binding"/>
    <property type="evidence" value="ECO:0007669"/>
    <property type="project" value="UniProtKB-KW"/>
</dbReference>
<dbReference type="GO" id="GO:0003700">
    <property type="term" value="F:DNA-binding transcription factor activity"/>
    <property type="evidence" value="ECO:0007669"/>
    <property type="project" value="InterPro"/>
</dbReference>